<sequence>MDINSSRAPPPWPPPFQRQMKLKCRCGDGLNNTEAVMECCPHHQSVAIFFKSTWQGELTIYHFAQWRSRVLSDTWAVTDVVRHWYRIRPLYTSLLST</sequence>
<dbReference type="EMBL" id="JASAOG010000012">
    <property type="protein sequence ID" value="KAK0066036.1"/>
    <property type="molecule type" value="Genomic_DNA"/>
</dbReference>
<organism evidence="1 2">
    <name type="scientific">Biomphalaria pfeifferi</name>
    <name type="common">Bloodfluke planorb</name>
    <name type="synonym">Freshwater snail</name>
    <dbReference type="NCBI Taxonomy" id="112525"/>
    <lineage>
        <taxon>Eukaryota</taxon>
        <taxon>Metazoa</taxon>
        <taxon>Spiralia</taxon>
        <taxon>Lophotrochozoa</taxon>
        <taxon>Mollusca</taxon>
        <taxon>Gastropoda</taxon>
        <taxon>Heterobranchia</taxon>
        <taxon>Euthyneura</taxon>
        <taxon>Panpulmonata</taxon>
        <taxon>Hygrophila</taxon>
        <taxon>Lymnaeoidea</taxon>
        <taxon>Planorbidae</taxon>
        <taxon>Biomphalaria</taxon>
    </lineage>
</organism>
<dbReference type="Proteomes" id="UP001233172">
    <property type="component" value="Unassembled WGS sequence"/>
</dbReference>
<gene>
    <name evidence="1" type="ORF">Bpfe_004833</name>
</gene>
<reference evidence="1" key="1">
    <citation type="journal article" date="2023" name="PLoS Negl. Trop. Dis.">
        <title>A genome sequence for Biomphalaria pfeifferi, the major vector snail for the human-infecting parasite Schistosoma mansoni.</title>
        <authorList>
            <person name="Bu L."/>
            <person name="Lu L."/>
            <person name="Laidemitt M.R."/>
            <person name="Zhang S.M."/>
            <person name="Mutuku M."/>
            <person name="Mkoji G."/>
            <person name="Steinauer M."/>
            <person name="Loker E.S."/>
        </authorList>
    </citation>
    <scope>NUCLEOTIDE SEQUENCE</scope>
    <source>
        <strain evidence="1">KasaAsao</strain>
    </source>
</reference>
<name>A0AAD8FJR3_BIOPF</name>
<comment type="caution">
    <text evidence="1">The sequence shown here is derived from an EMBL/GenBank/DDBJ whole genome shotgun (WGS) entry which is preliminary data.</text>
</comment>
<dbReference type="AlphaFoldDB" id="A0AAD8FJR3"/>
<accession>A0AAD8FJR3</accession>
<proteinExistence type="predicted"/>
<protein>
    <submittedName>
        <fullName evidence="1">Uncharacterized protein</fullName>
    </submittedName>
</protein>
<keyword evidence="2" id="KW-1185">Reference proteome</keyword>
<evidence type="ECO:0000313" key="1">
    <source>
        <dbReference type="EMBL" id="KAK0066036.1"/>
    </source>
</evidence>
<evidence type="ECO:0000313" key="2">
    <source>
        <dbReference type="Proteomes" id="UP001233172"/>
    </source>
</evidence>
<reference evidence="1" key="2">
    <citation type="submission" date="2023-04" db="EMBL/GenBank/DDBJ databases">
        <authorList>
            <person name="Bu L."/>
            <person name="Lu L."/>
            <person name="Laidemitt M.R."/>
            <person name="Zhang S.M."/>
            <person name="Mutuku M."/>
            <person name="Mkoji G."/>
            <person name="Steinauer M."/>
            <person name="Loker E.S."/>
        </authorList>
    </citation>
    <scope>NUCLEOTIDE SEQUENCE</scope>
    <source>
        <strain evidence="1">KasaAsao</strain>
        <tissue evidence="1">Whole Snail</tissue>
    </source>
</reference>